<evidence type="ECO:0000256" key="8">
    <source>
        <dbReference type="ARBA" id="ARBA00038436"/>
    </source>
</evidence>
<evidence type="ECO:0000313" key="11">
    <source>
        <dbReference type="EMBL" id="MFD2682566.1"/>
    </source>
</evidence>
<feature type="transmembrane region" description="Helical" evidence="9">
    <location>
        <begin position="12"/>
        <end position="32"/>
    </location>
</feature>
<evidence type="ECO:0000256" key="7">
    <source>
        <dbReference type="ARBA" id="ARBA00023136"/>
    </source>
</evidence>
<protein>
    <submittedName>
        <fullName evidence="11">TRAP transporter small permease</fullName>
    </submittedName>
</protein>
<dbReference type="PANTHER" id="PTHR35011">
    <property type="entry name" value="2,3-DIKETO-L-GULONATE TRAP TRANSPORTER SMALL PERMEASE PROTEIN YIAM"/>
    <property type="match status" value="1"/>
</dbReference>
<keyword evidence="12" id="KW-1185">Reference proteome</keyword>
<dbReference type="RefSeq" id="WP_377937215.1">
    <property type="nucleotide sequence ID" value="NZ_JBHUMF010000031.1"/>
</dbReference>
<evidence type="ECO:0000259" key="10">
    <source>
        <dbReference type="Pfam" id="PF04290"/>
    </source>
</evidence>
<evidence type="ECO:0000256" key="2">
    <source>
        <dbReference type="ARBA" id="ARBA00022448"/>
    </source>
</evidence>
<evidence type="ECO:0000256" key="6">
    <source>
        <dbReference type="ARBA" id="ARBA00022989"/>
    </source>
</evidence>
<dbReference type="Proteomes" id="UP001597506">
    <property type="component" value="Unassembled WGS sequence"/>
</dbReference>
<keyword evidence="4" id="KW-0997">Cell inner membrane</keyword>
<evidence type="ECO:0000313" key="12">
    <source>
        <dbReference type="Proteomes" id="UP001597506"/>
    </source>
</evidence>
<feature type="domain" description="Tripartite ATP-independent periplasmic transporters DctQ component" evidence="10">
    <location>
        <begin position="26"/>
        <end position="151"/>
    </location>
</feature>
<comment type="similarity">
    <text evidence="8">Belongs to the TRAP transporter small permease family.</text>
</comment>
<gene>
    <name evidence="11" type="ORF">ACFSUL_17650</name>
</gene>
<evidence type="ECO:0000256" key="9">
    <source>
        <dbReference type="SAM" id="Phobius"/>
    </source>
</evidence>
<dbReference type="EMBL" id="JBHUMF010000031">
    <property type="protein sequence ID" value="MFD2682566.1"/>
    <property type="molecule type" value="Genomic_DNA"/>
</dbReference>
<keyword evidence="2" id="KW-0813">Transport</keyword>
<comment type="subcellular location">
    <subcellularLocation>
        <location evidence="1">Cell inner membrane</location>
        <topology evidence="1">Multi-pass membrane protein</topology>
    </subcellularLocation>
</comment>
<keyword evidence="5 9" id="KW-0812">Transmembrane</keyword>
<proteinExistence type="inferred from homology"/>
<feature type="transmembrane region" description="Helical" evidence="9">
    <location>
        <begin position="131"/>
        <end position="155"/>
    </location>
</feature>
<evidence type="ECO:0000256" key="5">
    <source>
        <dbReference type="ARBA" id="ARBA00022692"/>
    </source>
</evidence>
<keyword evidence="3" id="KW-1003">Cell membrane</keyword>
<dbReference type="Pfam" id="PF04290">
    <property type="entry name" value="DctQ"/>
    <property type="match status" value="1"/>
</dbReference>
<organism evidence="11 12">
    <name type="scientific">Bacillus seohaeanensis</name>
    <dbReference type="NCBI Taxonomy" id="284580"/>
    <lineage>
        <taxon>Bacteria</taxon>
        <taxon>Bacillati</taxon>
        <taxon>Bacillota</taxon>
        <taxon>Bacilli</taxon>
        <taxon>Bacillales</taxon>
        <taxon>Bacillaceae</taxon>
        <taxon>Bacillus</taxon>
    </lineage>
</organism>
<sequence length="170" mass="19377">MNRAYKIFEKVKIGGLILSGITIFLMMLFIVADVVLRNLLNASLLGSYEITQYFLMPLAFFPGLAYAYSSGIMPRIEMLVVKLKNRFQRNIFIALLIVEFILFFMLTFYGLQYALIGTQEALGFSMKGTIITYYPILYFVPLGFLLLSIEILFLISKNFQSSTPTLSVND</sequence>
<dbReference type="PANTHER" id="PTHR35011:SF10">
    <property type="entry name" value="TRAP TRANSPORTER SMALL PERMEASE PROTEIN"/>
    <property type="match status" value="1"/>
</dbReference>
<evidence type="ECO:0000256" key="3">
    <source>
        <dbReference type="ARBA" id="ARBA00022475"/>
    </source>
</evidence>
<name>A0ABW5RW44_9BACI</name>
<evidence type="ECO:0000256" key="4">
    <source>
        <dbReference type="ARBA" id="ARBA00022519"/>
    </source>
</evidence>
<reference evidence="12" key="1">
    <citation type="journal article" date="2019" name="Int. J. Syst. Evol. Microbiol.">
        <title>The Global Catalogue of Microorganisms (GCM) 10K type strain sequencing project: providing services to taxonomists for standard genome sequencing and annotation.</title>
        <authorList>
            <consortium name="The Broad Institute Genomics Platform"/>
            <consortium name="The Broad Institute Genome Sequencing Center for Infectious Disease"/>
            <person name="Wu L."/>
            <person name="Ma J."/>
        </authorList>
    </citation>
    <scope>NUCLEOTIDE SEQUENCE [LARGE SCALE GENOMIC DNA]</scope>
    <source>
        <strain evidence="12">KCTC 3913</strain>
    </source>
</reference>
<feature type="transmembrane region" description="Helical" evidence="9">
    <location>
        <begin position="52"/>
        <end position="69"/>
    </location>
</feature>
<dbReference type="InterPro" id="IPR007387">
    <property type="entry name" value="TRAP_DctQ"/>
</dbReference>
<dbReference type="InterPro" id="IPR055348">
    <property type="entry name" value="DctQ"/>
</dbReference>
<comment type="caution">
    <text evidence="11">The sequence shown here is derived from an EMBL/GenBank/DDBJ whole genome shotgun (WGS) entry which is preliminary data.</text>
</comment>
<accession>A0ABW5RW44</accession>
<evidence type="ECO:0000256" key="1">
    <source>
        <dbReference type="ARBA" id="ARBA00004429"/>
    </source>
</evidence>
<feature type="transmembrane region" description="Helical" evidence="9">
    <location>
        <begin position="90"/>
        <end position="111"/>
    </location>
</feature>
<keyword evidence="6 9" id="KW-1133">Transmembrane helix</keyword>
<keyword evidence="7 9" id="KW-0472">Membrane</keyword>